<dbReference type="SMART" id="SM00642">
    <property type="entry name" value="Aamy"/>
    <property type="match status" value="1"/>
</dbReference>
<dbReference type="PANTHER" id="PTHR10357:SF210">
    <property type="entry name" value="MALTODEXTRIN GLUCOSIDASE"/>
    <property type="match status" value="1"/>
</dbReference>
<dbReference type="Gene3D" id="3.20.20.80">
    <property type="entry name" value="Glycosidases"/>
    <property type="match status" value="1"/>
</dbReference>
<dbReference type="GO" id="GO:0016787">
    <property type="term" value="F:hydrolase activity"/>
    <property type="evidence" value="ECO:0007669"/>
    <property type="project" value="UniProtKB-KW"/>
</dbReference>
<dbReference type="InterPro" id="IPR014756">
    <property type="entry name" value="Ig_E-set"/>
</dbReference>
<accession>A0ABW5R780</accession>
<dbReference type="Proteomes" id="UP001597497">
    <property type="component" value="Unassembled WGS sequence"/>
</dbReference>
<dbReference type="InterPro" id="IPR004185">
    <property type="entry name" value="Glyco_hydro_13_lg-like_dom"/>
</dbReference>
<evidence type="ECO:0000256" key="1">
    <source>
        <dbReference type="ARBA" id="ARBA00022801"/>
    </source>
</evidence>
<comment type="caution">
    <text evidence="4">The sequence shown here is derived from an EMBL/GenBank/DDBJ whole genome shotgun (WGS) entry which is preliminary data.</text>
</comment>
<evidence type="ECO:0000313" key="4">
    <source>
        <dbReference type="EMBL" id="MFD2670863.1"/>
    </source>
</evidence>
<dbReference type="SUPFAM" id="SSF51011">
    <property type="entry name" value="Glycosyl hydrolase domain"/>
    <property type="match status" value="1"/>
</dbReference>
<dbReference type="Pfam" id="PF02903">
    <property type="entry name" value="Alpha-amylase_N"/>
    <property type="match status" value="1"/>
</dbReference>
<gene>
    <name evidence="4" type="ORF">ACFSUC_04485</name>
</gene>
<dbReference type="Pfam" id="PF00128">
    <property type="entry name" value="Alpha-amylase"/>
    <property type="match status" value="1"/>
</dbReference>
<dbReference type="InterPro" id="IPR006047">
    <property type="entry name" value="GH13_cat_dom"/>
</dbReference>
<dbReference type="InterPro" id="IPR017853">
    <property type="entry name" value="GH"/>
</dbReference>
<dbReference type="CDD" id="cd02857">
    <property type="entry name" value="E_set_CDase_PDE_N"/>
    <property type="match status" value="1"/>
</dbReference>
<sequence length="602" mass="69692">MLLSTILHVSEPPFAFPLNEHQLKLRLRAQKNQIKTCTVLYTDRYTSPGKEEALELEKIATTSHFDYFEGIVRAPSKRVRYSFVLTTFEEEHIWYGEMGASYCIDEAGTFQYAYITEGNLHHVPAWLEDAVVYQIFPDRFYNGNTGNDPQPLCKWEQEIPERDSMYGGDLQGITKKMDYLKELGINTIYMTPIFESPTNHKYDTTDYFKIDEQFGEMEDLKQMIEKAHEAGIRVMLDAVFNHTGDGMRYFQEAKKDPVHSPYRDWYFFAEPTGTHSEESGVSYETFAQNVPNMPKVNTSHPAVQEFFVKVGRYWIEEAGIDAWRLDVANEVDPELWKLFRREINQLDDQVAIIGEVMHAAGPWLRGDQFDGVMNYLYREIMLEFFAKQQIGASAFVRRLNHIRMMYTDQAYAGMLQLLDSHDTERFLTSCKKYGKGWESEQTAKGRMRSAVFFQLTSPGVPMIYYGDEVGMEGETDPDCRRPMIWKEERQDAEMLALYKQLLSARQQFVSLRRGAYRDWFTDEANQVIAFRRFCEGEQAAVIINSSANEVKLYPSNPFHGMGAEEQVVDAFSRQSGKASEVLKSVVLPPYSGRIYVYNSNKH</sequence>
<dbReference type="EMBL" id="JBHUMM010000007">
    <property type="protein sequence ID" value="MFD2670863.1"/>
    <property type="molecule type" value="Genomic_DNA"/>
</dbReference>
<dbReference type="PANTHER" id="PTHR10357">
    <property type="entry name" value="ALPHA-AMYLASE FAMILY MEMBER"/>
    <property type="match status" value="1"/>
</dbReference>
<organism evidence="4 5">
    <name type="scientific">Marinicrinis sediminis</name>
    <dbReference type="NCBI Taxonomy" id="1652465"/>
    <lineage>
        <taxon>Bacteria</taxon>
        <taxon>Bacillati</taxon>
        <taxon>Bacillota</taxon>
        <taxon>Bacilli</taxon>
        <taxon>Bacillales</taxon>
        <taxon>Paenibacillaceae</taxon>
    </lineage>
</organism>
<dbReference type="Gene3D" id="3.90.400.10">
    <property type="entry name" value="Oligo-1,6-glucosidase, Domain 2"/>
    <property type="match status" value="1"/>
</dbReference>
<evidence type="ECO:0000313" key="5">
    <source>
        <dbReference type="Proteomes" id="UP001597497"/>
    </source>
</evidence>
<dbReference type="RefSeq" id="WP_379928289.1">
    <property type="nucleotide sequence ID" value="NZ_JBHUMM010000007.1"/>
</dbReference>
<dbReference type="CDD" id="cd11338">
    <property type="entry name" value="AmyAc_CMD"/>
    <property type="match status" value="1"/>
</dbReference>
<evidence type="ECO:0000259" key="3">
    <source>
        <dbReference type="SMART" id="SM00642"/>
    </source>
</evidence>
<dbReference type="SUPFAM" id="SSF81296">
    <property type="entry name" value="E set domains"/>
    <property type="match status" value="1"/>
</dbReference>
<keyword evidence="1 4" id="KW-0378">Hydrolase</keyword>
<keyword evidence="2" id="KW-0326">Glycosidase</keyword>
<dbReference type="Gene3D" id="2.60.40.10">
    <property type="entry name" value="Immunoglobulins"/>
    <property type="match status" value="1"/>
</dbReference>
<keyword evidence="5" id="KW-1185">Reference proteome</keyword>
<name>A0ABW5R780_9BACL</name>
<protein>
    <submittedName>
        <fullName evidence="4">Glycoside hydrolase family 13 protein</fullName>
    </submittedName>
</protein>
<dbReference type="SUPFAM" id="SSF51445">
    <property type="entry name" value="(Trans)glycosidases"/>
    <property type="match status" value="1"/>
</dbReference>
<proteinExistence type="predicted"/>
<dbReference type="InterPro" id="IPR045857">
    <property type="entry name" value="O16G_dom_2"/>
</dbReference>
<dbReference type="InterPro" id="IPR013780">
    <property type="entry name" value="Glyco_hydro_b"/>
</dbReference>
<dbReference type="Gene3D" id="2.60.40.1180">
    <property type="entry name" value="Golgi alpha-mannosidase II"/>
    <property type="match status" value="1"/>
</dbReference>
<reference evidence="5" key="1">
    <citation type="journal article" date="2019" name="Int. J. Syst. Evol. Microbiol.">
        <title>The Global Catalogue of Microorganisms (GCM) 10K type strain sequencing project: providing services to taxonomists for standard genome sequencing and annotation.</title>
        <authorList>
            <consortium name="The Broad Institute Genomics Platform"/>
            <consortium name="The Broad Institute Genome Sequencing Center for Infectious Disease"/>
            <person name="Wu L."/>
            <person name="Ma J."/>
        </authorList>
    </citation>
    <scope>NUCLEOTIDE SEQUENCE [LARGE SCALE GENOMIC DNA]</scope>
    <source>
        <strain evidence="5">KCTC 33676</strain>
    </source>
</reference>
<evidence type="ECO:0000256" key="2">
    <source>
        <dbReference type="ARBA" id="ARBA00023295"/>
    </source>
</evidence>
<dbReference type="InterPro" id="IPR013783">
    <property type="entry name" value="Ig-like_fold"/>
</dbReference>
<feature type="domain" description="Glycosyl hydrolase family 13 catalytic" evidence="3">
    <location>
        <begin position="134"/>
        <end position="505"/>
    </location>
</feature>